<dbReference type="InterPro" id="IPR007210">
    <property type="entry name" value="ABC_Gly_betaine_transp_sub-bd"/>
</dbReference>
<evidence type="ECO:0000256" key="5">
    <source>
        <dbReference type="SAM" id="SignalP"/>
    </source>
</evidence>
<evidence type="ECO:0000256" key="4">
    <source>
        <dbReference type="ARBA" id="ARBA00023136"/>
    </source>
</evidence>
<dbReference type="EMBL" id="JAUSUG010000016">
    <property type="protein sequence ID" value="MDQ0256307.1"/>
    <property type="molecule type" value="Genomic_DNA"/>
</dbReference>
<dbReference type="Proteomes" id="UP001230005">
    <property type="component" value="Unassembled WGS sequence"/>
</dbReference>
<gene>
    <name evidence="7" type="ORF">J2S74_003727</name>
</gene>
<dbReference type="Gene3D" id="3.10.105.10">
    <property type="entry name" value="Dipeptide-binding Protein, Domain 3"/>
    <property type="match status" value="1"/>
</dbReference>
<organism evidence="7 8">
    <name type="scientific">Evansella vedderi</name>
    <dbReference type="NCBI Taxonomy" id="38282"/>
    <lineage>
        <taxon>Bacteria</taxon>
        <taxon>Bacillati</taxon>
        <taxon>Bacillota</taxon>
        <taxon>Bacilli</taxon>
        <taxon>Bacillales</taxon>
        <taxon>Bacillaceae</taxon>
        <taxon>Evansella</taxon>
    </lineage>
</organism>
<keyword evidence="3" id="KW-1003">Cell membrane</keyword>
<evidence type="ECO:0000256" key="3">
    <source>
        <dbReference type="ARBA" id="ARBA00022475"/>
    </source>
</evidence>
<keyword evidence="4" id="KW-0472">Membrane</keyword>
<dbReference type="PANTHER" id="PTHR47737">
    <property type="entry name" value="GLYCINE BETAINE/PROLINE BETAINE TRANSPORT SYSTEM PERMEASE PROTEIN PROW"/>
    <property type="match status" value="1"/>
</dbReference>
<comment type="caution">
    <text evidence="7">The sequence shown here is derived from an EMBL/GenBank/DDBJ whole genome shotgun (WGS) entry which is preliminary data.</text>
</comment>
<sequence>MKLKLIGTTLALSFSLLLTGCGEEETAQNNGNEGEEIVSLGEALDYTITGIEPGAGIMERSFSTLEEYENLEGWEILESSTAGMLTELDQAIQNERPIIVTGWTPHYKFASFDLKFLEDPKGVFGGLEDINTIVRKGLEEDMPNAYQVLDRFYWEPEDMEAVMLAAQEKPFEEVAKNWVEENQEKVNEWTEGVEMVDGKAIELVLTPWDTERASAHVMEVVLEQLGYNVTLTPVDPAIMFQAIANGEGDASLAPWLPLTHGSFYEQYQDDIVDLGPNLTGTRIGYVVPAYMDIDSIEDLPPIE</sequence>
<dbReference type="Gene3D" id="3.40.190.100">
    <property type="entry name" value="Glycine betaine-binding periplasmic protein, domain 2"/>
    <property type="match status" value="1"/>
</dbReference>
<evidence type="ECO:0000256" key="1">
    <source>
        <dbReference type="ARBA" id="ARBA00004236"/>
    </source>
</evidence>
<dbReference type="Pfam" id="PF04069">
    <property type="entry name" value="OpuAC"/>
    <property type="match status" value="2"/>
</dbReference>
<accession>A0ABT9ZYI6</accession>
<evidence type="ECO:0000259" key="6">
    <source>
        <dbReference type="Pfam" id="PF04069"/>
    </source>
</evidence>
<feature type="chain" id="PRO_5045134357" evidence="5">
    <location>
        <begin position="21"/>
        <end position="303"/>
    </location>
</feature>
<protein>
    <submittedName>
        <fullName evidence="7">Glycine betaine/proline transport system substrate-binding protein</fullName>
    </submittedName>
</protein>
<evidence type="ECO:0000313" key="7">
    <source>
        <dbReference type="EMBL" id="MDQ0256307.1"/>
    </source>
</evidence>
<keyword evidence="2" id="KW-0813">Transport</keyword>
<feature type="domain" description="ABC-type glycine betaine transport system substrate-binding" evidence="6">
    <location>
        <begin position="39"/>
        <end position="181"/>
    </location>
</feature>
<dbReference type="PANTHER" id="PTHR47737:SF1">
    <property type="entry name" value="GLYCINE BETAINE_PROLINE BETAINE TRANSPORT SYSTEM PERMEASE PROTEIN PROW"/>
    <property type="match status" value="1"/>
</dbReference>
<feature type="signal peptide" evidence="5">
    <location>
        <begin position="1"/>
        <end position="20"/>
    </location>
</feature>
<comment type="subcellular location">
    <subcellularLocation>
        <location evidence="1">Cell membrane</location>
    </subcellularLocation>
</comment>
<reference evidence="7 8" key="1">
    <citation type="submission" date="2023-07" db="EMBL/GenBank/DDBJ databases">
        <title>Genomic Encyclopedia of Type Strains, Phase IV (KMG-IV): sequencing the most valuable type-strain genomes for metagenomic binning, comparative biology and taxonomic classification.</title>
        <authorList>
            <person name="Goeker M."/>
        </authorList>
    </citation>
    <scope>NUCLEOTIDE SEQUENCE [LARGE SCALE GENOMIC DNA]</scope>
    <source>
        <strain evidence="7 8">DSM 9768</strain>
    </source>
</reference>
<feature type="domain" description="ABC-type glycine betaine transport system substrate-binding" evidence="6">
    <location>
        <begin position="200"/>
        <end position="299"/>
    </location>
</feature>
<evidence type="ECO:0000256" key="2">
    <source>
        <dbReference type="ARBA" id="ARBA00022448"/>
    </source>
</evidence>
<proteinExistence type="predicted"/>
<name>A0ABT9ZYI6_9BACI</name>
<dbReference type="RefSeq" id="WP_307328245.1">
    <property type="nucleotide sequence ID" value="NZ_JAUSUG010000016.1"/>
</dbReference>
<keyword evidence="5" id="KW-0732">Signal</keyword>
<dbReference type="PROSITE" id="PS51257">
    <property type="entry name" value="PROKAR_LIPOPROTEIN"/>
    <property type="match status" value="1"/>
</dbReference>
<keyword evidence="8" id="KW-1185">Reference proteome</keyword>
<evidence type="ECO:0000313" key="8">
    <source>
        <dbReference type="Proteomes" id="UP001230005"/>
    </source>
</evidence>
<dbReference type="SUPFAM" id="SSF53850">
    <property type="entry name" value="Periplasmic binding protein-like II"/>
    <property type="match status" value="2"/>
</dbReference>